<evidence type="ECO:0000313" key="2">
    <source>
        <dbReference type="Proteomes" id="UP000199263"/>
    </source>
</evidence>
<evidence type="ECO:0000313" key="1">
    <source>
        <dbReference type="EMBL" id="SFC32268.1"/>
    </source>
</evidence>
<name>A0A1I1IDI3_9CLOT</name>
<gene>
    <name evidence="1" type="ORF">SAMN05421842_102166</name>
</gene>
<proteinExistence type="predicted"/>
<keyword evidence="2" id="KW-1185">Reference proteome</keyword>
<organism evidence="1 2">
    <name type="scientific">Clostridium uliginosum</name>
    <dbReference type="NCBI Taxonomy" id="119641"/>
    <lineage>
        <taxon>Bacteria</taxon>
        <taxon>Bacillati</taxon>
        <taxon>Bacillota</taxon>
        <taxon>Clostridia</taxon>
        <taxon>Eubacteriales</taxon>
        <taxon>Clostridiaceae</taxon>
        <taxon>Clostridium</taxon>
    </lineage>
</organism>
<accession>A0A1I1IDI3</accession>
<dbReference type="Proteomes" id="UP000199263">
    <property type="component" value="Unassembled WGS sequence"/>
</dbReference>
<protein>
    <submittedName>
        <fullName evidence="1">RNA polymerase sigma-70 factor, ECF subfamily</fullName>
    </submittedName>
</protein>
<dbReference type="EMBL" id="FOMG01000002">
    <property type="protein sequence ID" value="SFC32268.1"/>
    <property type="molecule type" value="Genomic_DNA"/>
</dbReference>
<dbReference type="AlphaFoldDB" id="A0A1I1IDI3"/>
<reference evidence="1 2" key="1">
    <citation type="submission" date="2016-10" db="EMBL/GenBank/DDBJ databases">
        <authorList>
            <person name="de Groot N.N."/>
        </authorList>
    </citation>
    <scope>NUCLEOTIDE SEQUENCE [LARGE SCALE GENOMIC DNA]</scope>
    <source>
        <strain evidence="1 2">DSM 12992</strain>
    </source>
</reference>
<sequence length="33" mass="3954">MKSNEMNYVKRLKRGKEDALEFILDDIIVNLEK</sequence>